<sequence length="190" mass="21378">MRQLALLVTLLSLSLYPAIALSGPFGIEMGMSIDKLNTADMKSQGMIDLENPPKPHPKLKHYTVMHTKETGVCLVNALTGLVRNDKYGKDIKRLFKKLKGQLEGKYGDFEDLQYMDPDGLWDERDEWMMSINKGERQYASIKENLKGDIEYIDMQVLASGPSAGAIKIMYKFSNFEECDKVISESSASTL</sequence>
<proteinExistence type="predicted"/>
<dbReference type="RefSeq" id="WP_143004129.1">
    <property type="nucleotide sequence ID" value="NZ_FMUN01000005.1"/>
</dbReference>
<reference evidence="2" key="1">
    <citation type="submission" date="2016-10" db="EMBL/GenBank/DDBJ databases">
        <authorList>
            <person name="Varghese N."/>
        </authorList>
    </citation>
    <scope>NUCLEOTIDE SEQUENCE [LARGE SCALE GENOMIC DNA]</scope>
    <source>
        <strain evidence="2">HL 19</strain>
    </source>
</reference>
<name>A0A1G5FCG9_9GAMM</name>
<dbReference type="AlphaFoldDB" id="A0A1G5FCG9"/>
<accession>A0A1G5FCG9</accession>
<gene>
    <name evidence="1" type="ORF">SAMN05661077_1894</name>
</gene>
<keyword evidence="2" id="KW-1185">Reference proteome</keyword>
<organism evidence="1 2">
    <name type="scientific">Thiohalorhabdus denitrificans</name>
    <dbReference type="NCBI Taxonomy" id="381306"/>
    <lineage>
        <taxon>Bacteria</taxon>
        <taxon>Pseudomonadati</taxon>
        <taxon>Pseudomonadota</taxon>
        <taxon>Gammaproteobacteria</taxon>
        <taxon>Thiohalorhabdales</taxon>
        <taxon>Thiohalorhabdaceae</taxon>
        <taxon>Thiohalorhabdus</taxon>
    </lineage>
</organism>
<evidence type="ECO:0000313" key="2">
    <source>
        <dbReference type="Proteomes" id="UP000183104"/>
    </source>
</evidence>
<dbReference type="EMBL" id="FMUN01000005">
    <property type="protein sequence ID" value="SCY36580.1"/>
    <property type="molecule type" value="Genomic_DNA"/>
</dbReference>
<evidence type="ECO:0000313" key="1">
    <source>
        <dbReference type="EMBL" id="SCY36580.1"/>
    </source>
</evidence>
<dbReference type="OrthoDB" id="8859045at2"/>
<dbReference type="Proteomes" id="UP000183104">
    <property type="component" value="Unassembled WGS sequence"/>
</dbReference>
<protein>
    <submittedName>
        <fullName evidence="1">Uncharacterized protein</fullName>
    </submittedName>
</protein>